<dbReference type="InterPro" id="IPR016163">
    <property type="entry name" value="Ald_DH_C"/>
</dbReference>
<dbReference type="Proteomes" id="UP000326687">
    <property type="component" value="Unassembled WGS sequence"/>
</dbReference>
<dbReference type="STRING" id="212667.VFDL14_22515"/>
<dbReference type="InterPro" id="IPR016161">
    <property type="entry name" value="Ald_DH/histidinol_DH"/>
</dbReference>
<dbReference type="OrthoDB" id="9812625at2"/>
<evidence type="ECO:0000256" key="4">
    <source>
        <dbReference type="ARBA" id="ARBA00037885"/>
    </source>
</evidence>
<evidence type="ECO:0000313" key="10">
    <source>
        <dbReference type="EMBL" id="KAB0300374.1"/>
    </source>
</evidence>
<evidence type="ECO:0000256" key="8">
    <source>
        <dbReference type="RuleBase" id="RU003345"/>
    </source>
</evidence>
<keyword evidence="3" id="KW-0843">Virulence</keyword>
<dbReference type="Gene3D" id="3.40.309.10">
    <property type="entry name" value="Aldehyde Dehydrogenase, Chain A, domain 2"/>
    <property type="match status" value="1"/>
</dbReference>
<keyword evidence="2 8" id="KW-0560">Oxidoreductase</keyword>
<comment type="pathway">
    <text evidence="4">Alcohol metabolism; ethanol degradation; acetate from ethanol: step 2/2.</text>
</comment>
<evidence type="ECO:0000259" key="9">
    <source>
        <dbReference type="Pfam" id="PF00171"/>
    </source>
</evidence>
<dbReference type="FunFam" id="3.40.605.10:FF:000001">
    <property type="entry name" value="Aldehyde dehydrogenase 1"/>
    <property type="match status" value="1"/>
</dbReference>
<evidence type="ECO:0000256" key="2">
    <source>
        <dbReference type="ARBA" id="ARBA00023002"/>
    </source>
</evidence>
<accession>A0A066UXG8</accession>
<dbReference type="FunFam" id="3.40.309.10:FF:000012">
    <property type="entry name" value="Betaine aldehyde dehydrogenase"/>
    <property type="match status" value="1"/>
</dbReference>
<keyword evidence="12" id="KW-1185">Reference proteome</keyword>
<evidence type="ECO:0000313" key="13">
    <source>
        <dbReference type="Proteomes" id="UP000326687"/>
    </source>
</evidence>
<feature type="active site" evidence="7">
    <location>
        <position position="267"/>
    </location>
</feature>
<feature type="domain" description="Aldehyde dehydrogenase" evidence="9">
    <location>
        <begin position="31"/>
        <end position="494"/>
    </location>
</feature>
<dbReference type="SUPFAM" id="SSF53720">
    <property type="entry name" value="ALDH-like"/>
    <property type="match status" value="1"/>
</dbReference>
<evidence type="ECO:0000256" key="6">
    <source>
        <dbReference type="ARBA" id="ARBA00060236"/>
    </source>
</evidence>
<evidence type="ECO:0000256" key="1">
    <source>
        <dbReference type="ARBA" id="ARBA00009986"/>
    </source>
</evidence>
<dbReference type="PROSITE" id="PS00687">
    <property type="entry name" value="ALDEHYDE_DEHYDR_GLU"/>
    <property type="match status" value="1"/>
</dbReference>
<comment type="caution">
    <text evidence="11">The sequence shown here is derived from an EMBL/GenBank/DDBJ whole genome shotgun (WGS) entry which is preliminary data.</text>
</comment>
<dbReference type="Pfam" id="PF00171">
    <property type="entry name" value="Aldedh"/>
    <property type="match status" value="1"/>
</dbReference>
<organism evidence="11 12">
    <name type="scientific">Vibrio fortis</name>
    <dbReference type="NCBI Taxonomy" id="212667"/>
    <lineage>
        <taxon>Bacteria</taxon>
        <taxon>Pseudomonadati</taxon>
        <taxon>Pseudomonadota</taxon>
        <taxon>Gammaproteobacteria</taxon>
        <taxon>Vibrionales</taxon>
        <taxon>Vibrionaceae</taxon>
        <taxon>Vibrio</taxon>
    </lineage>
</organism>
<dbReference type="InterPro" id="IPR015590">
    <property type="entry name" value="Aldehyde_DH_dom"/>
</dbReference>
<evidence type="ECO:0000313" key="12">
    <source>
        <dbReference type="Proteomes" id="UP000027219"/>
    </source>
</evidence>
<dbReference type="Proteomes" id="UP000027219">
    <property type="component" value="Unassembled WGS sequence"/>
</dbReference>
<dbReference type="InterPro" id="IPR029510">
    <property type="entry name" value="Ald_DH_CS_GLU"/>
</dbReference>
<comment type="similarity">
    <text evidence="1 8">Belongs to the aldehyde dehydrogenase family.</text>
</comment>
<dbReference type="PANTHER" id="PTHR11699">
    <property type="entry name" value="ALDEHYDE DEHYDROGENASE-RELATED"/>
    <property type="match status" value="1"/>
</dbReference>
<dbReference type="AlphaFoldDB" id="A0A066UXG8"/>
<dbReference type="Gene3D" id="3.40.605.10">
    <property type="entry name" value="Aldehyde Dehydrogenase, Chain A, domain 1"/>
    <property type="match status" value="1"/>
</dbReference>
<comment type="function">
    <text evidence="6">May be involved in V.cholerae virulence, as its expression is under the control of ToxR, a transcriptional activator of several genes associated with virulence.</text>
</comment>
<reference evidence="11 12" key="1">
    <citation type="submission" date="2014-02" db="EMBL/GenBank/DDBJ databases">
        <title>Vibrio fortis Dalian14 Genome Sequencing.</title>
        <authorList>
            <person name="Wang Y."/>
            <person name="Song L."/>
            <person name="Liu G."/>
            <person name="Ding J."/>
        </authorList>
    </citation>
    <scope>NUCLEOTIDE SEQUENCE [LARGE SCALE GENOMIC DNA]</scope>
    <source>
        <strain evidence="11 12">Dalian14</strain>
    </source>
</reference>
<reference evidence="10 13" key="2">
    <citation type="submission" date="2019-09" db="EMBL/GenBank/DDBJ databases">
        <title>Vibrio Fortis S7-72.</title>
        <authorList>
            <person name="Das S.K."/>
        </authorList>
    </citation>
    <scope>NUCLEOTIDE SEQUENCE [LARGE SCALE GENOMIC DNA]</scope>
    <source>
        <strain evidence="10 13">S7-72</strain>
    </source>
</reference>
<evidence type="ECO:0000256" key="5">
    <source>
        <dbReference type="ARBA" id="ARBA00044146"/>
    </source>
</evidence>
<name>A0A066UXG8_9VIBR</name>
<gene>
    <name evidence="10" type="ORF">F2Z80_24925</name>
    <name evidence="11" type="ORF">VFDL14_22515</name>
</gene>
<sequence>MDTQYNLAIATAKEWLSKDKKQFIGGQWVLGNLENNWMVTNPSNRDVLCNIPLADEQLVEEATVVASQAHQSGVWSKVSRTERAKVLRDIAQVIRDHTEVLAVLETLPNGKLLTESLADDIPTCADIFEYYAGWTDKFYGETSPVDPEYLNFTNKEPVGVCALIAPWNFPLYQAALKIAPALAMGNTVILKPSEFTPLTSLYLIEKIVENVDIPDGVLNLVIADGAASNQLTVSNNVQKVSFTGSTPIGRKIIENSGQSNMKSVTLELGGKSPCIFFEDTENLDAAIDRAFTVMFSHKGEKCSEPTRFLIQEGIYDYVLEKLIAKAEAVKCGDPLDPQSEQGPQCNEAQFNKIMSYIEIGKTEAKLVAGGTRDTSNGNDNGYFVRPTIFSEVPEDARIAREEIFGPVLSCIKFRTEEDAVRIANNTEYGLAAGIYTSNVTRAHRMVDQIDAGMVFVNKYGCYGLASPFGGFKQSGWGKEMAIHSLSSYTKTKSIWVYYGES</sequence>
<proteinExistence type="inferred from homology"/>
<evidence type="ECO:0000256" key="3">
    <source>
        <dbReference type="ARBA" id="ARBA00023026"/>
    </source>
</evidence>
<protein>
    <recommendedName>
        <fullName evidence="5">Aldehyde dehydrogenase</fullName>
    </recommendedName>
</protein>
<dbReference type="GO" id="GO:0004030">
    <property type="term" value="F:aldehyde dehydrogenase [NAD(P)+] activity"/>
    <property type="evidence" value="ECO:0007669"/>
    <property type="project" value="UniProtKB-ARBA"/>
</dbReference>
<dbReference type="EMBL" id="JFFR01000013">
    <property type="protein sequence ID" value="KDN28894.1"/>
    <property type="molecule type" value="Genomic_DNA"/>
</dbReference>
<evidence type="ECO:0000256" key="7">
    <source>
        <dbReference type="PROSITE-ProRule" id="PRU10007"/>
    </source>
</evidence>
<dbReference type="InterPro" id="IPR016162">
    <property type="entry name" value="Ald_DH_N"/>
</dbReference>
<evidence type="ECO:0000313" key="11">
    <source>
        <dbReference type="EMBL" id="KDN28894.1"/>
    </source>
</evidence>
<dbReference type="EMBL" id="VXDD01000005">
    <property type="protein sequence ID" value="KAB0300374.1"/>
    <property type="molecule type" value="Genomic_DNA"/>
</dbReference>